<organism evidence="2 3">
    <name type="scientific">Rhizophagus irregularis</name>
    <dbReference type="NCBI Taxonomy" id="588596"/>
    <lineage>
        <taxon>Eukaryota</taxon>
        <taxon>Fungi</taxon>
        <taxon>Fungi incertae sedis</taxon>
        <taxon>Mucoromycota</taxon>
        <taxon>Glomeromycotina</taxon>
        <taxon>Glomeromycetes</taxon>
        <taxon>Glomerales</taxon>
        <taxon>Glomeraceae</taxon>
        <taxon>Rhizophagus</taxon>
    </lineage>
</organism>
<keyword evidence="2" id="KW-0808">Transferase</keyword>
<gene>
    <name evidence="2" type="ORF">RhiirA4_498717</name>
</gene>
<dbReference type="EMBL" id="LLXI01001368">
    <property type="protein sequence ID" value="PKY53347.1"/>
    <property type="molecule type" value="Genomic_DNA"/>
</dbReference>
<dbReference type="PANTHER" id="PTHR43591:SF24">
    <property type="entry name" value="2-METHOXY-6-POLYPRENYL-1,4-BENZOQUINOL METHYLASE, MITOCHONDRIAL"/>
    <property type="match status" value="1"/>
</dbReference>
<sequence>MDLEVEKELKYYIPNNYEDIDRLHMFHFFQRYLFQGNYSSPIEEGLMRGKYKVLDIGCGPGTWLLDLANKYEKSVFYGLDNNSIKPSNLNFVKADMFDGLPFPDDNFDFVHQGPMSFIIKADQWNFIISEMIRVTKPGRYVEILDIYFTLRGAGPILSKIYEARK</sequence>
<feature type="domain" description="Methyltransferase" evidence="1">
    <location>
        <begin position="53"/>
        <end position="138"/>
    </location>
</feature>
<dbReference type="InterPro" id="IPR041698">
    <property type="entry name" value="Methyltransf_25"/>
</dbReference>
<comment type="caution">
    <text evidence="2">The sequence shown here is derived from an EMBL/GenBank/DDBJ whole genome shotgun (WGS) entry which is preliminary data.</text>
</comment>
<keyword evidence="3" id="KW-1185">Reference proteome</keyword>
<proteinExistence type="predicted"/>
<evidence type="ECO:0000313" key="2">
    <source>
        <dbReference type="EMBL" id="PKY53347.1"/>
    </source>
</evidence>
<evidence type="ECO:0000259" key="1">
    <source>
        <dbReference type="Pfam" id="PF13649"/>
    </source>
</evidence>
<reference evidence="2 3" key="1">
    <citation type="submission" date="2015-10" db="EMBL/GenBank/DDBJ databases">
        <title>Genome analyses suggest a sexual origin of heterokaryosis in a supposedly ancient asexual fungus.</title>
        <authorList>
            <person name="Ropars J."/>
            <person name="Sedzielewska K."/>
            <person name="Noel J."/>
            <person name="Charron P."/>
            <person name="Farinelli L."/>
            <person name="Marton T."/>
            <person name="Kruger M."/>
            <person name="Pelin A."/>
            <person name="Brachmann A."/>
            <person name="Corradi N."/>
        </authorList>
    </citation>
    <scope>NUCLEOTIDE SEQUENCE [LARGE SCALE GENOMIC DNA]</scope>
    <source>
        <strain evidence="2 3">A4</strain>
    </source>
</reference>
<dbReference type="AlphaFoldDB" id="A0A2I1H392"/>
<dbReference type="SUPFAM" id="SSF53335">
    <property type="entry name" value="S-adenosyl-L-methionine-dependent methyltransferases"/>
    <property type="match status" value="1"/>
</dbReference>
<dbReference type="GO" id="GO:0032259">
    <property type="term" value="P:methylation"/>
    <property type="evidence" value="ECO:0007669"/>
    <property type="project" value="UniProtKB-KW"/>
</dbReference>
<protein>
    <submittedName>
        <fullName evidence="2">S-adenosyl-L-methionine-dependent methyltransferase</fullName>
    </submittedName>
</protein>
<evidence type="ECO:0000313" key="3">
    <source>
        <dbReference type="Proteomes" id="UP000234323"/>
    </source>
</evidence>
<name>A0A2I1H392_9GLOM</name>
<dbReference type="Proteomes" id="UP000234323">
    <property type="component" value="Unassembled WGS sequence"/>
</dbReference>
<dbReference type="Pfam" id="PF13649">
    <property type="entry name" value="Methyltransf_25"/>
    <property type="match status" value="1"/>
</dbReference>
<keyword evidence="2" id="KW-0489">Methyltransferase</keyword>
<dbReference type="Gene3D" id="3.40.50.150">
    <property type="entry name" value="Vaccinia Virus protein VP39"/>
    <property type="match status" value="1"/>
</dbReference>
<dbReference type="VEuPathDB" id="FungiDB:RhiirA1_494816"/>
<dbReference type="InterPro" id="IPR029063">
    <property type="entry name" value="SAM-dependent_MTases_sf"/>
</dbReference>
<accession>A0A2I1H392</accession>
<dbReference type="CDD" id="cd02440">
    <property type="entry name" value="AdoMet_MTases"/>
    <property type="match status" value="1"/>
</dbReference>
<dbReference type="GO" id="GO:0008168">
    <property type="term" value="F:methyltransferase activity"/>
    <property type="evidence" value="ECO:0007669"/>
    <property type="project" value="UniProtKB-KW"/>
</dbReference>
<dbReference type="PANTHER" id="PTHR43591">
    <property type="entry name" value="METHYLTRANSFERASE"/>
    <property type="match status" value="1"/>
</dbReference>